<dbReference type="EMBL" id="ML978736">
    <property type="protein sequence ID" value="KAF2084864.1"/>
    <property type="molecule type" value="Genomic_DNA"/>
</dbReference>
<dbReference type="PANTHER" id="PTHR38488">
    <property type="entry name" value="OXIDOREDUCTASE 9.5 KDA SUBUNIT, PUTATIVE (AFU_ORTHOLOGUE AFUA_5G08980)-RELATED"/>
    <property type="match status" value="1"/>
</dbReference>
<evidence type="ECO:0000256" key="1">
    <source>
        <dbReference type="SAM" id="Phobius"/>
    </source>
</evidence>
<proteinExistence type="predicted"/>
<dbReference type="PROSITE" id="PS51257">
    <property type="entry name" value="PROKAR_LIPOPROTEIN"/>
    <property type="match status" value="1"/>
</dbReference>
<name>A0A9P4HND1_9PEZI</name>
<evidence type="ECO:0000313" key="3">
    <source>
        <dbReference type="Proteomes" id="UP000799776"/>
    </source>
</evidence>
<keyword evidence="1" id="KW-1133">Transmembrane helix</keyword>
<keyword evidence="1" id="KW-0812">Transmembrane</keyword>
<organism evidence="2 3">
    <name type="scientific">Saccharata proteae CBS 121410</name>
    <dbReference type="NCBI Taxonomy" id="1314787"/>
    <lineage>
        <taxon>Eukaryota</taxon>
        <taxon>Fungi</taxon>
        <taxon>Dikarya</taxon>
        <taxon>Ascomycota</taxon>
        <taxon>Pezizomycotina</taxon>
        <taxon>Dothideomycetes</taxon>
        <taxon>Dothideomycetes incertae sedis</taxon>
        <taxon>Botryosphaeriales</taxon>
        <taxon>Saccharataceae</taxon>
        <taxon>Saccharata</taxon>
    </lineage>
</organism>
<reference evidence="2" key="1">
    <citation type="journal article" date="2020" name="Stud. Mycol.">
        <title>101 Dothideomycetes genomes: a test case for predicting lifestyles and emergence of pathogens.</title>
        <authorList>
            <person name="Haridas S."/>
            <person name="Albert R."/>
            <person name="Binder M."/>
            <person name="Bloem J."/>
            <person name="Labutti K."/>
            <person name="Salamov A."/>
            <person name="Andreopoulos B."/>
            <person name="Baker S."/>
            <person name="Barry K."/>
            <person name="Bills G."/>
            <person name="Bluhm B."/>
            <person name="Cannon C."/>
            <person name="Castanera R."/>
            <person name="Culley D."/>
            <person name="Daum C."/>
            <person name="Ezra D."/>
            <person name="Gonzalez J."/>
            <person name="Henrissat B."/>
            <person name="Kuo A."/>
            <person name="Liang C."/>
            <person name="Lipzen A."/>
            <person name="Lutzoni F."/>
            <person name="Magnuson J."/>
            <person name="Mondo S."/>
            <person name="Nolan M."/>
            <person name="Ohm R."/>
            <person name="Pangilinan J."/>
            <person name="Park H.-J."/>
            <person name="Ramirez L."/>
            <person name="Alfaro M."/>
            <person name="Sun H."/>
            <person name="Tritt A."/>
            <person name="Yoshinaga Y."/>
            <person name="Zwiers L.-H."/>
            <person name="Turgeon B."/>
            <person name="Goodwin S."/>
            <person name="Spatafora J."/>
            <person name="Crous P."/>
            <person name="Grigoriev I."/>
        </authorList>
    </citation>
    <scope>NUCLEOTIDE SEQUENCE</scope>
    <source>
        <strain evidence="2">CBS 121410</strain>
    </source>
</reference>
<protein>
    <submittedName>
        <fullName evidence="2">NADH-ubiquinone oxidoreductase</fullName>
    </submittedName>
</protein>
<comment type="caution">
    <text evidence="2">The sequence shown here is derived from an EMBL/GenBank/DDBJ whole genome shotgun (WGS) entry which is preliminary data.</text>
</comment>
<accession>A0A9P4HND1</accession>
<dbReference type="PANTHER" id="PTHR38488:SF1">
    <property type="entry name" value="OXIDOREDUCTASE 9.5 KDA SUBUNIT, PUTATIVE (AFU_ORTHOLOGUE AFUA_5G08980)-RELATED"/>
    <property type="match status" value="1"/>
</dbReference>
<sequence length="79" mass="8966">MAARIYPSFWTQPIKYLRWASHEKPAIFYSIAIGCLGPVFMVAAPPFRRMIGDQVGRPKVPMTYPIPKGPRVIPEGYDD</sequence>
<dbReference type="Proteomes" id="UP000799776">
    <property type="component" value="Unassembled WGS sequence"/>
</dbReference>
<dbReference type="InterPro" id="IPR039961">
    <property type="entry name" value="Nuo9.5"/>
</dbReference>
<gene>
    <name evidence="2" type="ORF">K490DRAFT_48155</name>
</gene>
<evidence type="ECO:0000313" key="2">
    <source>
        <dbReference type="EMBL" id="KAF2084864.1"/>
    </source>
</evidence>
<keyword evidence="1" id="KW-0472">Membrane</keyword>
<dbReference type="OrthoDB" id="2093409at2759"/>
<keyword evidence="3" id="KW-1185">Reference proteome</keyword>
<feature type="transmembrane region" description="Helical" evidence="1">
    <location>
        <begin position="26"/>
        <end position="47"/>
    </location>
</feature>
<dbReference type="AlphaFoldDB" id="A0A9P4HND1"/>
<dbReference type="CDD" id="cd22903">
    <property type="entry name" value="NI9M"/>
    <property type="match status" value="1"/>
</dbReference>